<name>A0A0M4F5R5_DROBS</name>
<reference evidence="1 2" key="1">
    <citation type="submission" date="2015-08" db="EMBL/GenBank/DDBJ databases">
        <title>Ancestral chromatin configuration constrains chromatin evolution on differentiating sex chromosomes in Drosophila.</title>
        <authorList>
            <person name="Zhou Q."/>
            <person name="Bachtrog D."/>
        </authorList>
    </citation>
    <scope>NUCLEOTIDE SEQUENCE [LARGE SCALE GENOMIC DNA]</scope>
    <source>
        <tissue evidence="1">Whole larvae</tissue>
    </source>
</reference>
<keyword evidence="2" id="KW-1185">Reference proteome</keyword>
<dbReference type="Proteomes" id="UP000494163">
    <property type="component" value="Chromosome 3R"/>
</dbReference>
<proteinExistence type="predicted"/>
<sequence>MADAENQRLNNNLQAINSELYSLLDGKESYSTSRANRNRSGFGGVLQELNCNLNQLTLNPDPEAPQFEFHGYGCIENTNLMAKRAVLEDRYKKSQNMISGQGHLVSRQKQLQLQRENIWNKEKCKDSSFNELPATVAQTNISGEAAVMRLLDLFKSMHEHIGAYLPSYQRNSHPSDYLFEAPRKSTMPKSLNVRHHVQVICTKVERFIERLRRTLEANRCLDFNKYTECDNQLILVRSYVDTLKQFSFIEMRHHGLKFVSQEAEENAKKLSILLLQLREHIKSAHLFVHVFNWEMDLEHRYSAAMTESLEATNKHALMLAAKELKACEPKTRSYEEHIMADLYKLDNIISCSEQHEEELDLLLQSPASVFPPEIIALCELPRNYRKLPLRSTVGVDETEMELSFNAELLELPPSSPPRTIRRSHRPLCNRS</sequence>
<evidence type="ECO:0000313" key="1">
    <source>
        <dbReference type="EMBL" id="ALC46907.1"/>
    </source>
</evidence>
<dbReference type="EMBL" id="CP012526">
    <property type="protein sequence ID" value="ALC46907.1"/>
    <property type="molecule type" value="Genomic_DNA"/>
</dbReference>
<dbReference type="STRING" id="30019.A0A0M4F5R5"/>
<dbReference type="OrthoDB" id="7920838at2759"/>
<protein>
    <submittedName>
        <fullName evidence="1">Bam</fullName>
    </submittedName>
</protein>
<dbReference type="OMA" id="FNWEMDL"/>
<evidence type="ECO:0000313" key="2">
    <source>
        <dbReference type="Proteomes" id="UP000494163"/>
    </source>
</evidence>
<organism evidence="1 2">
    <name type="scientific">Drosophila busckii</name>
    <name type="common">Fruit fly</name>
    <dbReference type="NCBI Taxonomy" id="30019"/>
    <lineage>
        <taxon>Eukaryota</taxon>
        <taxon>Metazoa</taxon>
        <taxon>Ecdysozoa</taxon>
        <taxon>Arthropoda</taxon>
        <taxon>Hexapoda</taxon>
        <taxon>Insecta</taxon>
        <taxon>Pterygota</taxon>
        <taxon>Neoptera</taxon>
        <taxon>Endopterygota</taxon>
        <taxon>Diptera</taxon>
        <taxon>Brachycera</taxon>
        <taxon>Muscomorpha</taxon>
        <taxon>Ephydroidea</taxon>
        <taxon>Drosophilidae</taxon>
        <taxon>Drosophila</taxon>
    </lineage>
</organism>
<accession>A0A0M4F5R5</accession>
<gene>
    <name evidence="1" type="ORF">Dbus_chr3Rg1657</name>
</gene>
<dbReference type="AlphaFoldDB" id="A0A0M4F5R5"/>